<dbReference type="OrthoDB" id="9810761at2"/>
<dbReference type="InterPro" id="IPR001482">
    <property type="entry name" value="T2SS/T4SS_dom"/>
</dbReference>
<dbReference type="RefSeq" id="WP_066667357.1">
    <property type="nucleotide sequence ID" value="NZ_LYVF01000099.1"/>
</dbReference>
<reference evidence="3 4" key="1">
    <citation type="submission" date="2016-04" db="EMBL/GenBank/DDBJ databases">
        <authorList>
            <person name="Evans L.H."/>
            <person name="Alamgir A."/>
            <person name="Owens N."/>
            <person name="Weber N.D."/>
            <person name="Virtaneva K."/>
            <person name="Barbian K."/>
            <person name="Babar A."/>
            <person name="Rosenke K."/>
        </authorList>
    </citation>
    <scope>NUCLEOTIDE SEQUENCE [LARGE SCALE GENOMIC DNA]</scope>
    <source>
        <strain evidence="3 4">LMa1</strain>
    </source>
</reference>
<feature type="domain" description="Bacterial type II secretion system protein E" evidence="2">
    <location>
        <begin position="92"/>
        <end position="362"/>
    </location>
</feature>
<sequence length="422" mass="47232">MSVSLKNKSDYLDRITIETVKLNLVRYTAIQRIRKEKREALRNPAGQEEYLQRVFREELERAKLNLGLTELRYLARSLALDVLGFGPLYDPLREKRITEIQVYAPDVVKVEIDGDFQLTDSIRFRDSDHLLDILRGLVAVASARLDETSPIVDCKLPDGSRLNASISPVEVNGVFLGIRKFPEFITLHELVRRGCLTDGAAEMLKFFIDIGLTVIIVGDVGVGKTTFMNALADLIAPDKGISSAEEVAELQFHRRDIRRLEAKPPNIEGQGAIPLSELVRALVRHQHDWDIIGECRGAEGFYVLVAMTAGHSVMTTFHATSPQDAVSLRLPMLVGQSEEGRAYRDIIPSMIASNIDVVVQLAKINRLRRVVEIAAVVSESGRPVTLPFFQLNENAELVRVAGEAMHALKAKRPYRFWKKVAS</sequence>
<dbReference type="CDD" id="cd01130">
    <property type="entry name" value="VirB11-like_ATPase"/>
    <property type="match status" value="1"/>
</dbReference>
<evidence type="ECO:0000313" key="4">
    <source>
        <dbReference type="Proteomes" id="UP000078532"/>
    </source>
</evidence>
<dbReference type="AlphaFoldDB" id="A0A1B7LG31"/>
<dbReference type="InterPro" id="IPR027417">
    <property type="entry name" value="P-loop_NTPase"/>
</dbReference>
<dbReference type="PANTHER" id="PTHR30486:SF6">
    <property type="entry name" value="TYPE IV PILUS RETRACTATION ATPASE PILT"/>
    <property type="match status" value="1"/>
</dbReference>
<accession>A0A1B7LG31</accession>
<dbReference type="GO" id="GO:0016887">
    <property type="term" value="F:ATP hydrolysis activity"/>
    <property type="evidence" value="ECO:0007669"/>
    <property type="project" value="InterPro"/>
</dbReference>
<dbReference type="Proteomes" id="UP000078532">
    <property type="component" value="Unassembled WGS sequence"/>
</dbReference>
<dbReference type="Gene3D" id="3.30.450.380">
    <property type="match status" value="1"/>
</dbReference>
<comment type="similarity">
    <text evidence="1">Belongs to the GSP E family.</text>
</comment>
<dbReference type="Pfam" id="PF00437">
    <property type="entry name" value="T2SSE"/>
    <property type="match status" value="1"/>
</dbReference>
<dbReference type="Gene3D" id="3.40.50.300">
    <property type="entry name" value="P-loop containing nucleotide triphosphate hydrolases"/>
    <property type="match status" value="1"/>
</dbReference>
<protein>
    <recommendedName>
        <fullName evidence="2">Bacterial type II secretion system protein E domain-containing protein</fullName>
    </recommendedName>
</protein>
<dbReference type="SUPFAM" id="SSF52540">
    <property type="entry name" value="P-loop containing nucleoside triphosphate hydrolases"/>
    <property type="match status" value="1"/>
</dbReference>
<dbReference type="InterPro" id="IPR050921">
    <property type="entry name" value="T4SS_GSP_E_ATPase"/>
</dbReference>
<dbReference type="STRING" id="1838280.A6M21_07615"/>
<keyword evidence="4" id="KW-1185">Reference proteome</keyword>
<evidence type="ECO:0000256" key="1">
    <source>
        <dbReference type="ARBA" id="ARBA00006611"/>
    </source>
</evidence>
<dbReference type="EMBL" id="LYVF01000099">
    <property type="protein sequence ID" value="OAT83695.1"/>
    <property type="molecule type" value="Genomic_DNA"/>
</dbReference>
<dbReference type="PANTHER" id="PTHR30486">
    <property type="entry name" value="TWITCHING MOTILITY PROTEIN PILT"/>
    <property type="match status" value="1"/>
</dbReference>
<evidence type="ECO:0000259" key="2">
    <source>
        <dbReference type="Pfam" id="PF00437"/>
    </source>
</evidence>
<organism evidence="3 4">
    <name type="scientific">Desulfotomaculum copahuensis</name>
    <dbReference type="NCBI Taxonomy" id="1838280"/>
    <lineage>
        <taxon>Bacteria</taxon>
        <taxon>Bacillati</taxon>
        <taxon>Bacillota</taxon>
        <taxon>Clostridia</taxon>
        <taxon>Eubacteriales</taxon>
        <taxon>Desulfotomaculaceae</taxon>
        <taxon>Desulfotomaculum</taxon>
    </lineage>
</organism>
<proteinExistence type="inferred from homology"/>
<comment type="caution">
    <text evidence="3">The sequence shown here is derived from an EMBL/GenBank/DDBJ whole genome shotgun (WGS) entry which is preliminary data.</text>
</comment>
<name>A0A1B7LG31_9FIRM</name>
<gene>
    <name evidence="3" type="ORF">A6M21_07615</name>
</gene>
<evidence type="ECO:0000313" key="3">
    <source>
        <dbReference type="EMBL" id="OAT83695.1"/>
    </source>
</evidence>